<dbReference type="Proteomes" id="UP001189624">
    <property type="component" value="Chromosome 11"/>
</dbReference>
<keyword evidence="2 4" id="KW-0863">Zinc-finger</keyword>
<proteinExistence type="predicted"/>
<keyword evidence="1" id="KW-0479">Metal-binding</keyword>
<keyword evidence="3" id="KW-0862">Zinc</keyword>
<name>A0AA87B8P9_9FABA</name>
<evidence type="ECO:0000313" key="8">
    <source>
        <dbReference type="Proteomes" id="UP001189624"/>
    </source>
</evidence>
<evidence type="ECO:0000259" key="6">
    <source>
        <dbReference type="PROSITE" id="PS50865"/>
    </source>
</evidence>
<dbReference type="InterPro" id="IPR002893">
    <property type="entry name" value="Znf_MYND"/>
</dbReference>
<dbReference type="AlphaFoldDB" id="A0AA87B8P9"/>
<dbReference type="GO" id="GO:0008270">
    <property type="term" value="F:zinc ion binding"/>
    <property type="evidence" value="ECO:0007669"/>
    <property type="project" value="UniProtKB-KW"/>
</dbReference>
<dbReference type="SUPFAM" id="SSF144232">
    <property type="entry name" value="HIT/MYND zinc finger-like"/>
    <property type="match status" value="1"/>
</dbReference>
<organism evidence="7 8">
    <name type="scientific">Sphenostylis stenocarpa</name>
    <dbReference type="NCBI Taxonomy" id="92480"/>
    <lineage>
        <taxon>Eukaryota</taxon>
        <taxon>Viridiplantae</taxon>
        <taxon>Streptophyta</taxon>
        <taxon>Embryophyta</taxon>
        <taxon>Tracheophyta</taxon>
        <taxon>Spermatophyta</taxon>
        <taxon>Magnoliopsida</taxon>
        <taxon>eudicotyledons</taxon>
        <taxon>Gunneridae</taxon>
        <taxon>Pentapetalae</taxon>
        <taxon>rosids</taxon>
        <taxon>fabids</taxon>
        <taxon>Fabales</taxon>
        <taxon>Fabaceae</taxon>
        <taxon>Papilionoideae</taxon>
        <taxon>50 kb inversion clade</taxon>
        <taxon>NPAAA clade</taxon>
        <taxon>indigoferoid/millettioid clade</taxon>
        <taxon>Phaseoleae</taxon>
        <taxon>Sphenostylis</taxon>
    </lineage>
</organism>
<accession>A0AA87B8P9</accession>
<keyword evidence="5" id="KW-0812">Transmembrane</keyword>
<keyword evidence="5" id="KW-0472">Membrane</keyword>
<dbReference type="Gramene" id="rna-AYBTSS11_LOCUS30571">
    <property type="protein sequence ID" value="CAJ1978378.1"/>
    <property type="gene ID" value="gene-AYBTSS11_LOCUS30571"/>
</dbReference>
<evidence type="ECO:0000256" key="2">
    <source>
        <dbReference type="ARBA" id="ARBA00022771"/>
    </source>
</evidence>
<gene>
    <name evidence="7" type="ORF">AYBTSS11_LOCUS30571</name>
</gene>
<keyword evidence="5" id="KW-1133">Transmembrane helix</keyword>
<protein>
    <recommendedName>
        <fullName evidence="6">MYND-type domain-containing protein</fullName>
    </recommendedName>
</protein>
<evidence type="ECO:0000313" key="7">
    <source>
        <dbReference type="EMBL" id="CAJ1978378.1"/>
    </source>
</evidence>
<dbReference type="PROSITE" id="PS50865">
    <property type="entry name" value="ZF_MYND_2"/>
    <property type="match status" value="1"/>
</dbReference>
<sequence length="200" mass="22558">MRVYGVYLSLNCVLMFMVVMILPFLGLLFWLENKLSNDSSEANHLKEHEQINDERNNTLFCERDSANCSCPFCGRLSNTITTCSRCRTAIHCSKACDVKHLKLCHNIECVEIEGSEDQPESPSHGTHCLLMDKYSLNEAEERRYAGDFYHIEGGENSVDELCDETSLICRHGIVNGNEGCAVCGNPSSKVCSRCKAIKYW</sequence>
<feature type="domain" description="MYND-type" evidence="6">
    <location>
        <begin position="70"/>
        <end position="109"/>
    </location>
</feature>
<reference evidence="7" key="1">
    <citation type="submission" date="2023-10" db="EMBL/GenBank/DDBJ databases">
        <authorList>
            <person name="Domelevo Entfellner J.-B."/>
        </authorList>
    </citation>
    <scope>NUCLEOTIDE SEQUENCE</scope>
</reference>
<feature type="transmembrane region" description="Helical" evidence="5">
    <location>
        <begin position="6"/>
        <end position="31"/>
    </location>
</feature>
<dbReference type="EMBL" id="OY731408">
    <property type="protein sequence ID" value="CAJ1978378.1"/>
    <property type="molecule type" value="Genomic_DNA"/>
</dbReference>
<keyword evidence="8" id="KW-1185">Reference proteome</keyword>
<evidence type="ECO:0000256" key="1">
    <source>
        <dbReference type="ARBA" id="ARBA00022723"/>
    </source>
</evidence>
<evidence type="ECO:0000256" key="5">
    <source>
        <dbReference type="SAM" id="Phobius"/>
    </source>
</evidence>
<evidence type="ECO:0000256" key="3">
    <source>
        <dbReference type="ARBA" id="ARBA00022833"/>
    </source>
</evidence>
<evidence type="ECO:0000256" key="4">
    <source>
        <dbReference type="PROSITE-ProRule" id="PRU00134"/>
    </source>
</evidence>